<evidence type="ECO:0000313" key="3">
    <source>
        <dbReference type="Proteomes" id="UP000218824"/>
    </source>
</evidence>
<evidence type="ECO:0000313" key="2">
    <source>
        <dbReference type="EMBL" id="BAV95817.1"/>
    </source>
</evidence>
<proteinExistence type="predicted"/>
<feature type="signal peptide" evidence="1">
    <location>
        <begin position="1"/>
        <end position="30"/>
    </location>
</feature>
<dbReference type="Proteomes" id="UP000218824">
    <property type="component" value="Chromosome"/>
</dbReference>
<dbReference type="KEGG" id="lem:LEN_0330"/>
<protein>
    <submittedName>
        <fullName evidence="2">Uncharacterized protein</fullName>
    </submittedName>
</protein>
<dbReference type="EMBL" id="AP014940">
    <property type="protein sequence ID" value="BAV95817.1"/>
    <property type="molecule type" value="Genomic_DNA"/>
</dbReference>
<keyword evidence="1" id="KW-0732">Signal</keyword>
<evidence type="ECO:0000256" key="1">
    <source>
        <dbReference type="SAM" id="SignalP"/>
    </source>
</evidence>
<feature type="chain" id="PRO_5043448554" evidence="1">
    <location>
        <begin position="31"/>
        <end position="399"/>
    </location>
</feature>
<reference evidence="2 3" key="1">
    <citation type="journal article" date="2017" name="DNA Res.">
        <title>Complete genome sequence and expression profile of the commercial lytic enzyme producer Lysobacter enzymogenes M497-1.</title>
        <authorList>
            <person name="Takami H."/>
            <person name="Toyoda A."/>
            <person name="Uchiyama I."/>
            <person name="Itoh T."/>
            <person name="Takaki Y."/>
            <person name="Arai W."/>
            <person name="Nishi S."/>
            <person name="Kawai M."/>
            <person name="Shinya K."/>
            <person name="Ikeda H."/>
        </authorList>
    </citation>
    <scope>NUCLEOTIDE SEQUENCE [LARGE SCALE GENOMIC DNA]</scope>
    <source>
        <strain evidence="2 3">M497-1</strain>
    </source>
</reference>
<name>A0AAU9ALX9_LYSEN</name>
<gene>
    <name evidence="2" type="ORF">LEN_0330</name>
</gene>
<dbReference type="AlphaFoldDB" id="A0AAU9ALX9"/>
<organism evidence="2 3">
    <name type="scientific">Lysobacter enzymogenes</name>
    <dbReference type="NCBI Taxonomy" id="69"/>
    <lineage>
        <taxon>Bacteria</taxon>
        <taxon>Pseudomonadati</taxon>
        <taxon>Pseudomonadota</taxon>
        <taxon>Gammaproteobacteria</taxon>
        <taxon>Lysobacterales</taxon>
        <taxon>Lysobacteraceae</taxon>
        <taxon>Lysobacter</taxon>
    </lineage>
</organism>
<sequence>MRTQGEIHMFKITPLVAGALALAVCDFCQAAAKDIDGYRPERAELAAQMPVYIVALNERVRPQVAYPERSPGMDAYLMIQTQNMIDSLQPAMSSGSAIATGALGGAIGVALGEAMVRAAAREYAAATYAPLLRSQCDLQVDAPLQGAVREATARSPWGAAAQPVFIAGGVEDWDKQIAKDRPRQVISVTASMTPDFSALVTTVDAAAFAPEDASAGTGWQKKPLWRDQLIVVSDPMALAPKTQADIDRMVAEENARYAESGDLAIVERVAKDRYGSGKPERSQAVAADRRHQSRLKLARAATWVAGTDGARRAQLWSEDSCAPMRAALDQAVAETGRLLDDLYAQRLPARVPSKDTAQAWGQQPGARAIQALPGGVYVSRNDAGATQLDYRFSLLPLKD</sequence>
<accession>A0AAU9ALX9</accession>